<accession>A0ABQ0X7T3</accession>
<reference evidence="1 2" key="1">
    <citation type="submission" date="2019-07" db="EMBL/GenBank/DDBJ databases">
        <title>Whole genome shotgun sequence of Kocuria flava NBRC 107626.</title>
        <authorList>
            <person name="Hosoyama A."/>
            <person name="Uohara A."/>
            <person name="Ohji S."/>
            <person name="Ichikawa N."/>
        </authorList>
    </citation>
    <scope>NUCLEOTIDE SEQUENCE [LARGE SCALE GENOMIC DNA]</scope>
    <source>
        <strain evidence="1 2">NBRC 107626</strain>
    </source>
</reference>
<keyword evidence="2" id="KW-1185">Reference proteome</keyword>
<dbReference type="Proteomes" id="UP000321155">
    <property type="component" value="Unassembled WGS sequence"/>
</dbReference>
<dbReference type="Gene3D" id="3.40.50.1820">
    <property type="entry name" value="alpha/beta hydrolase"/>
    <property type="match status" value="1"/>
</dbReference>
<organism evidence="1 2">
    <name type="scientific">Kocuria flava</name>
    <dbReference type="NCBI Taxonomy" id="446860"/>
    <lineage>
        <taxon>Bacteria</taxon>
        <taxon>Bacillati</taxon>
        <taxon>Actinomycetota</taxon>
        <taxon>Actinomycetes</taxon>
        <taxon>Micrococcales</taxon>
        <taxon>Micrococcaceae</taxon>
        <taxon>Kocuria</taxon>
    </lineage>
</organism>
<dbReference type="EMBL" id="BJZR01000002">
    <property type="protein sequence ID" value="GEO90790.1"/>
    <property type="molecule type" value="Genomic_DNA"/>
</dbReference>
<dbReference type="PANTHER" id="PTHR15394">
    <property type="entry name" value="SERINE HYDROLASE RBBP9"/>
    <property type="match status" value="1"/>
</dbReference>
<dbReference type="PANTHER" id="PTHR15394:SF3">
    <property type="entry name" value="SERINE HYDROLASE RBBP9"/>
    <property type="match status" value="1"/>
</dbReference>
<gene>
    <name evidence="1" type="ORF">KFL01_00960</name>
</gene>
<evidence type="ECO:0008006" key="3">
    <source>
        <dbReference type="Google" id="ProtNLM"/>
    </source>
</evidence>
<sequence length="198" mass="20801">MSGSAEPEVRRVVVVHGYDAAPGSHWFPWLCERLEADGVRTVPAELPEPSYPEAGAWQEAVGRAVGAVDAHTHVVAHSLGCVTVLRHLARLPRPWELGGLVLVAGFTGRLAAVPLLDGFLAGDTDLTAVRASTRRRLVLRSDDDPTVPAAATEELAARLGARLQVVPGAGHFCAEDGVLRLPAVLEALVPRPRGGAGA</sequence>
<protein>
    <recommendedName>
        <fullName evidence="3">Alpha/beta hydrolase</fullName>
    </recommendedName>
</protein>
<dbReference type="RefSeq" id="WP_083529489.1">
    <property type="nucleotide sequence ID" value="NZ_BJZR01000002.1"/>
</dbReference>
<dbReference type="Pfam" id="PF06821">
    <property type="entry name" value="Ser_hydrolase"/>
    <property type="match status" value="1"/>
</dbReference>
<dbReference type="InterPro" id="IPR029058">
    <property type="entry name" value="AB_hydrolase_fold"/>
</dbReference>
<evidence type="ECO:0000313" key="1">
    <source>
        <dbReference type="EMBL" id="GEO90790.1"/>
    </source>
</evidence>
<evidence type="ECO:0000313" key="2">
    <source>
        <dbReference type="Proteomes" id="UP000321155"/>
    </source>
</evidence>
<name>A0ABQ0X7T3_9MICC</name>
<dbReference type="InterPro" id="IPR010662">
    <property type="entry name" value="RBBP9/YdeN"/>
</dbReference>
<dbReference type="SUPFAM" id="SSF53474">
    <property type="entry name" value="alpha/beta-Hydrolases"/>
    <property type="match status" value="1"/>
</dbReference>
<proteinExistence type="predicted"/>
<comment type="caution">
    <text evidence="1">The sequence shown here is derived from an EMBL/GenBank/DDBJ whole genome shotgun (WGS) entry which is preliminary data.</text>
</comment>